<organism evidence="2 3">
    <name type="scientific">Mumia flava</name>
    <dbReference type="NCBI Taxonomy" id="1348852"/>
    <lineage>
        <taxon>Bacteria</taxon>
        <taxon>Bacillati</taxon>
        <taxon>Actinomycetota</taxon>
        <taxon>Actinomycetes</taxon>
        <taxon>Propionibacteriales</taxon>
        <taxon>Nocardioidaceae</taxon>
        <taxon>Mumia</taxon>
    </lineage>
</organism>
<gene>
    <name evidence="2" type="ORF">CLV56_1713</name>
</gene>
<dbReference type="EMBL" id="PGEZ01000001">
    <property type="protein sequence ID" value="PJJ57481.1"/>
    <property type="molecule type" value="Genomic_DNA"/>
</dbReference>
<dbReference type="Proteomes" id="UP000230842">
    <property type="component" value="Unassembled WGS sequence"/>
</dbReference>
<protein>
    <submittedName>
        <fullName evidence="2">Uncharacterized protein</fullName>
    </submittedName>
</protein>
<sequence>MSTESESVEPEDEPEDPPDEPPSPAAGVRDSP</sequence>
<evidence type="ECO:0000313" key="2">
    <source>
        <dbReference type="EMBL" id="PJJ57481.1"/>
    </source>
</evidence>
<name>A0A2M9BHR7_9ACTN</name>
<accession>A0A2M9BHR7</accession>
<keyword evidence="3" id="KW-1185">Reference proteome</keyword>
<evidence type="ECO:0000313" key="3">
    <source>
        <dbReference type="Proteomes" id="UP000230842"/>
    </source>
</evidence>
<evidence type="ECO:0000256" key="1">
    <source>
        <dbReference type="SAM" id="MobiDB-lite"/>
    </source>
</evidence>
<feature type="region of interest" description="Disordered" evidence="1">
    <location>
        <begin position="1"/>
        <end position="32"/>
    </location>
</feature>
<comment type="caution">
    <text evidence="2">The sequence shown here is derived from an EMBL/GenBank/DDBJ whole genome shotgun (WGS) entry which is preliminary data.</text>
</comment>
<dbReference type="AlphaFoldDB" id="A0A2M9BHR7"/>
<proteinExistence type="predicted"/>
<reference evidence="2 3" key="1">
    <citation type="submission" date="2017-11" db="EMBL/GenBank/DDBJ databases">
        <title>Genomic Encyclopedia of Archaeal and Bacterial Type Strains, Phase II (KMG-II): From Individual Species to Whole Genera.</title>
        <authorList>
            <person name="Goeker M."/>
        </authorList>
    </citation>
    <scope>NUCLEOTIDE SEQUENCE [LARGE SCALE GENOMIC DNA]</scope>
    <source>
        <strain evidence="2 3">DSM 27763</strain>
    </source>
</reference>
<feature type="compositionally biased region" description="Acidic residues" evidence="1">
    <location>
        <begin position="1"/>
        <end position="19"/>
    </location>
</feature>